<dbReference type="SUPFAM" id="SSF52540">
    <property type="entry name" value="P-loop containing nucleoside triphosphate hydrolases"/>
    <property type="match status" value="1"/>
</dbReference>
<feature type="compositionally biased region" description="Low complexity" evidence="3">
    <location>
        <begin position="857"/>
        <end position="871"/>
    </location>
</feature>
<dbReference type="PANTHER" id="PTHR16305">
    <property type="entry name" value="TESTICULAR SOLUBLE ADENYLYL CYCLASE"/>
    <property type="match status" value="1"/>
</dbReference>
<evidence type="ECO:0000259" key="4">
    <source>
        <dbReference type="PROSITE" id="PS50043"/>
    </source>
</evidence>
<keyword evidence="1" id="KW-0547">Nucleotide-binding</keyword>
<dbReference type="InterPro" id="IPR016032">
    <property type="entry name" value="Sig_transdc_resp-reg_C-effctor"/>
</dbReference>
<feature type="region of interest" description="Disordered" evidence="3">
    <location>
        <begin position="67"/>
        <end position="143"/>
    </location>
</feature>
<keyword evidence="6" id="KW-1185">Reference proteome</keyword>
<dbReference type="PANTHER" id="PTHR16305:SF35">
    <property type="entry name" value="TRANSCRIPTIONAL ACTIVATOR DOMAIN"/>
    <property type="match status" value="1"/>
</dbReference>
<organism evidence="5 6">
    <name type="scientific">Streptomyces rhizosphaericola</name>
    <dbReference type="NCBI Taxonomy" id="2564098"/>
    <lineage>
        <taxon>Bacteria</taxon>
        <taxon>Bacillati</taxon>
        <taxon>Actinomycetota</taxon>
        <taxon>Actinomycetes</taxon>
        <taxon>Kitasatosporales</taxon>
        <taxon>Streptomycetaceae</taxon>
        <taxon>Streptomyces</taxon>
    </lineage>
</organism>
<dbReference type="CDD" id="cd06170">
    <property type="entry name" value="LuxR_C_like"/>
    <property type="match status" value="1"/>
</dbReference>
<dbReference type="InterPro" id="IPR000792">
    <property type="entry name" value="Tscrpt_reg_LuxR_C"/>
</dbReference>
<dbReference type="Pfam" id="PF00196">
    <property type="entry name" value="GerE"/>
    <property type="match status" value="1"/>
</dbReference>
<feature type="compositionally biased region" description="Basic and acidic residues" evidence="3">
    <location>
        <begin position="894"/>
        <end position="909"/>
    </location>
</feature>
<dbReference type="SUPFAM" id="SSF46894">
    <property type="entry name" value="C-terminal effector domain of the bipartite response regulators"/>
    <property type="match status" value="1"/>
</dbReference>
<dbReference type="Gene3D" id="1.10.10.10">
    <property type="entry name" value="Winged helix-like DNA-binding domain superfamily/Winged helix DNA-binding domain"/>
    <property type="match status" value="1"/>
</dbReference>
<sequence length="1048" mass="111360">MSGRQDAFGPVRAEESESGYVITTCGSALRSLVGALPTRHAEPVLMYVEGPAGTGKSHLLRELAELPGTPEQLPGTPEPARRWWRCGTDGGPPDEPPAPRRPEKPGKPEKPEELRQPEKPGESEKPEESAKETGPQDRPGPTLWLVDDVHRAGEDELRRLRRMLEALGPGSAAVVTYRPEELAVPGLPLGGPPIAYPAGLTVLRNRLAPWDEERVRRAAAETLDGSSCTAEAVARLYERTAGVPRVVVDLLAMVRERWPAFTGTAAEVDAAGVPARLAELALSRTYALAPEDRPVVWAAAVLDGPAGREELAAVSGLGAAAGGRALLRALESAALTELDEGRYGFAVPLAASAVRAAVPGPVRQDLHRRTANALSRRQPVAWAAVADHHRAAGDGHRWLRAVERAAGAAEASGRHEQAITLLERTLALPDLPPQARARLAPLLARNAVTGLRSDQTVEVLAQIVQDAALPQAVRGELRLDLGLMLCNQMGRFAEGWRVLEIAAAELHEVHSPLAVRAMAALVSPNWPGVSLDVHRGWLIRAEAAAEESGDDAMRTAVLANHVGLAMSWADPEVWDLLERLRVRSADPACARQAARGLCNAADSAVWLGFHGRVDDLLAEGRELSARTGAPYTEHSAMATRLLQEWWTGRWLGLDKRCEDFVAATADMPFIASDAYVVRGLLAVAQGDWGEARSWLSQQGTFATEKLPVPLGAAAAGAVIRLTLARQDVDDAAERARAAWKVVADKGVWPWAAELAPWAVEALTRAGDGATARTMVRNFSQGLGPGDAPAARVALVWSRAVLTETEALAQERRDGLLEAARLYQEAAAAYGELRRPYSQALTTEGAARCVLAADTAETADTTADGADPAGAEEPAERRDTTDTTDTTASPARKTAKAERAGKAEKAEKAAKAGKAVGSASPDRKTGDGAGPAAVPGEAATAAALAELESCARRFTDLGAVWDAARARALLRTRRPARKGRPPGRPSHADQLSPREEEVAQLAVAGLTNREIAATLHLSPRTVEQHIAGAMRKTGALSRRDLAHRLGGAP</sequence>
<feature type="region of interest" description="Disordered" evidence="3">
    <location>
        <begin position="857"/>
        <end position="933"/>
    </location>
</feature>
<evidence type="ECO:0000313" key="6">
    <source>
        <dbReference type="Proteomes" id="UP000306274"/>
    </source>
</evidence>
<comment type="caution">
    <text evidence="5">The sequence shown here is derived from an EMBL/GenBank/DDBJ whole genome shotgun (WGS) entry which is preliminary data.</text>
</comment>
<dbReference type="PRINTS" id="PR00038">
    <property type="entry name" value="HTHLUXR"/>
</dbReference>
<evidence type="ECO:0000313" key="5">
    <source>
        <dbReference type="EMBL" id="TGZ08850.1"/>
    </source>
</evidence>
<dbReference type="Proteomes" id="UP000306274">
    <property type="component" value="Unassembled WGS sequence"/>
</dbReference>
<reference evidence="5 6" key="1">
    <citation type="submission" date="2019-04" db="EMBL/GenBank/DDBJ databases">
        <title>Streptomyces rhizosphaericola sp. nov., an actinobacterium isolated from the wheat rhizosphere.</title>
        <authorList>
            <person name="Vargas Hoyos H.A."/>
            <person name="Santos S.N."/>
            <person name="Genuario D.B."/>
            <person name="Melo I.S."/>
            <person name="Da Silva L.J."/>
            <person name="Da Silva F.S.P."/>
            <person name="Zucchi T.D."/>
        </authorList>
    </citation>
    <scope>NUCLEOTIDE SEQUENCE [LARGE SCALE GENOMIC DNA]</scope>
    <source>
        <strain evidence="5 6">1AS2c</strain>
    </source>
</reference>
<evidence type="ECO:0000256" key="1">
    <source>
        <dbReference type="ARBA" id="ARBA00022741"/>
    </source>
</evidence>
<feature type="region of interest" description="Disordered" evidence="3">
    <location>
        <begin position="971"/>
        <end position="995"/>
    </location>
</feature>
<protein>
    <submittedName>
        <fullName evidence="5">Helix-turn-helix transcriptional regulator</fullName>
    </submittedName>
</protein>
<dbReference type="SMART" id="SM00421">
    <property type="entry name" value="HTH_LUXR"/>
    <property type="match status" value="1"/>
</dbReference>
<accession>A0ABY2PEF0</accession>
<gene>
    <name evidence="5" type="ORF">E5Z02_18350</name>
</gene>
<dbReference type="InterPro" id="IPR036388">
    <property type="entry name" value="WH-like_DNA-bd_sf"/>
</dbReference>
<evidence type="ECO:0000256" key="2">
    <source>
        <dbReference type="ARBA" id="ARBA00022840"/>
    </source>
</evidence>
<feature type="compositionally biased region" description="Basic residues" evidence="3">
    <location>
        <begin position="971"/>
        <end position="980"/>
    </location>
</feature>
<proteinExistence type="predicted"/>
<feature type="domain" description="HTH luxR-type" evidence="4">
    <location>
        <begin position="983"/>
        <end position="1045"/>
    </location>
</feature>
<name>A0ABY2PEF0_9ACTN</name>
<dbReference type="PROSITE" id="PS50043">
    <property type="entry name" value="HTH_LUXR_2"/>
    <property type="match status" value="1"/>
</dbReference>
<feature type="compositionally biased region" description="Basic and acidic residues" evidence="3">
    <location>
        <begin position="97"/>
        <end position="135"/>
    </location>
</feature>
<dbReference type="InterPro" id="IPR027417">
    <property type="entry name" value="P-loop_NTPase"/>
</dbReference>
<evidence type="ECO:0000256" key="3">
    <source>
        <dbReference type="SAM" id="MobiDB-lite"/>
    </source>
</evidence>
<dbReference type="EMBL" id="SRZK01000173">
    <property type="protein sequence ID" value="TGZ08850.1"/>
    <property type="molecule type" value="Genomic_DNA"/>
</dbReference>
<keyword evidence="2" id="KW-0067">ATP-binding</keyword>